<evidence type="ECO:0000256" key="8">
    <source>
        <dbReference type="ARBA" id="ARBA00048679"/>
    </source>
</evidence>
<organism evidence="13 14">
    <name type="scientific">Cyanobacterium stanieri LEGE 03274</name>
    <dbReference type="NCBI Taxonomy" id="1828756"/>
    <lineage>
        <taxon>Bacteria</taxon>
        <taxon>Bacillati</taxon>
        <taxon>Cyanobacteriota</taxon>
        <taxon>Cyanophyceae</taxon>
        <taxon>Oscillatoriophycideae</taxon>
        <taxon>Chroococcales</taxon>
        <taxon>Geminocystaceae</taxon>
        <taxon>Cyanobacterium</taxon>
    </lineage>
</organism>
<evidence type="ECO:0000256" key="3">
    <source>
        <dbReference type="ARBA" id="ARBA00022679"/>
    </source>
</evidence>
<dbReference type="InterPro" id="IPR017441">
    <property type="entry name" value="Protein_kinase_ATP_BS"/>
</dbReference>
<dbReference type="CDD" id="cd14014">
    <property type="entry name" value="STKc_PknB_like"/>
    <property type="match status" value="1"/>
</dbReference>
<dbReference type="EC" id="2.7.11.1" evidence="1"/>
<feature type="compositionally biased region" description="Polar residues" evidence="10">
    <location>
        <begin position="454"/>
        <end position="475"/>
    </location>
</feature>
<dbReference type="Gene3D" id="1.10.510.10">
    <property type="entry name" value="Transferase(Phosphotransferase) domain 1"/>
    <property type="match status" value="1"/>
</dbReference>
<dbReference type="PROSITE" id="PS00107">
    <property type="entry name" value="PROTEIN_KINASE_ATP"/>
    <property type="match status" value="1"/>
</dbReference>
<dbReference type="SUPFAM" id="SSF56112">
    <property type="entry name" value="Protein kinase-like (PK-like)"/>
    <property type="match status" value="1"/>
</dbReference>
<evidence type="ECO:0000256" key="10">
    <source>
        <dbReference type="SAM" id="MobiDB-lite"/>
    </source>
</evidence>
<evidence type="ECO:0000256" key="6">
    <source>
        <dbReference type="ARBA" id="ARBA00022840"/>
    </source>
</evidence>
<dbReference type="PROSITE" id="PS00108">
    <property type="entry name" value="PROTEIN_KINASE_ST"/>
    <property type="match status" value="1"/>
</dbReference>
<proteinExistence type="predicted"/>
<dbReference type="InterPro" id="IPR000719">
    <property type="entry name" value="Prot_kinase_dom"/>
</dbReference>
<dbReference type="GO" id="GO:0004674">
    <property type="term" value="F:protein serine/threonine kinase activity"/>
    <property type="evidence" value="ECO:0007669"/>
    <property type="project" value="UniProtKB-KW"/>
</dbReference>
<evidence type="ECO:0000256" key="1">
    <source>
        <dbReference type="ARBA" id="ARBA00012513"/>
    </source>
</evidence>
<keyword evidence="4 9" id="KW-0547">Nucleotide-binding</keyword>
<dbReference type="PANTHER" id="PTHR24363:SF0">
    <property type="entry name" value="SERINE_THREONINE KINASE LIKE DOMAIN CONTAINING 1"/>
    <property type="match status" value="1"/>
</dbReference>
<dbReference type="EMBL" id="JADEWC010000031">
    <property type="protein sequence ID" value="MBE9223415.1"/>
    <property type="molecule type" value="Genomic_DNA"/>
</dbReference>
<keyword evidence="11" id="KW-0472">Membrane</keyword>
<evidence type="ECO:0000256" key="9">
    <source>
        <dbReference type="PROSITE-ProRule" id="PRU10141"/>
    </source>
</evidence>
<feature type="domain" description="Protein kinase" evidence="12">
    <location>
        <begin position="11"/>
        <end position="282"/>
    </location>
</feature>
<comment type="caution">
    <text evidence="13">The sequence shown here is derived from an EMBL/GenBank/DDBJ whole genome shotgun (WGS) entry which is preliminary data.</text>
</comment>
<gene>
    <name evidence="13" type="ORF">IQ215_11975</name>
</gene>
<keyword evidence="11" id="KW-0812">Transmembrane</keyword>
<feature type="region of interest" description="Disordered" evidence="10">
    <location>
        <begin position="283"/>
        <end position="307"/>
    </location>
</feature>
<protein>
    <recommendedName>
        <fullName evidence="1">non-specific serine/threonine protein kinase</fullName>
        <ecNumber evidence="1">2.7.11.1</ecNumber>
    </recommendedName>
</protein>
<keyword evidence="11" id="KW-1133">Transmembrane helix</keyword>
<comment type="catalytic activity">
    <reaction evidence="7">
        <text>L-threonyl-[protein] + ATP = O-phospho-L-threonyl-[protein] + ADP + H(+)</text>
        <dbReference type="Rhea" id="RHEA:46608"/>
        <dbReference type="Rhea" id="RHEA-COMP:11060"/>
        <dbReference type="Rhea" id="RHEA-COMP:11605"/>
        <dbReference type="ChEBI" id="CHEBI:15378"/>
        <dbReference type="ChEBI" id="CHEBI:30013"/>
        <dbReference type="ChEBI" id="CHEBI:30616"/>
        <dbReference type="ChEBI" id="CHEBI:61977"/>
        <dbReference type="ChEBI" id="CHEBI:456216"/>
        <dbReference type="EC" id="2.7.11.1"/>
    </reaction>
</comment>
<evidence type="ECO:0000256" key="7">
    <source>
        <dbReference type="ARBA" id="ARBA00047899"/>
    </source>
</evidence>
<comment type="catalytic activity">
    <reaction evidence="8">
        <text>L-seryl-[protein] + ATP = O-phospho-L-seryl-[protein] + ADP + H(+)</text>
        <dbReference type="Rhea" id="RHEA:17989"/>
        <dbReference type="Rhea" id="RHEA-COMP:9863"/>
        <dbReference type="Rhea" id="RHEA-COMP:11604"/>
        <dbReference type="ChEBI" id="CHEBI:15378"/>
        <dbReference type="ChEBI" id="CHEBI:29999"/>
        <dbReference type="ChEBI" id="CHEBI:30616"/>
        <dbReference type="ChEBI" id="CHEBI:83421"/>
        <dbReference type="ChEBI" id="CHEBI:456216"/>
        <dbReference type="EC" id="2.7.11.1"/>
    </reaction>
</comment>
<keyword evidence="3" id="KW-0808">Transferase</keyword>
<reference evidence="13 14" key="1">
    <citation type="submission" date="2020-10" db="EMBL/GenBank/DDBJ databases">
        <authorList>
            <person name="Castelo-Branco R."/>
            <person name="Eusebio N."/>
            <person name="Adriana R."/>
            <person name="Vieira A."/>
            <person name="Brugerolle De Fraissinette N."/>
            <person name="Rezende De Castro R."/>
            <person name="Schneider M.P."/>
            <person name="Vasconcelos V."/>
            <person name="Leao P.N."/>
        </authorList>
    </citation>
    <scope>NUCLEOTIDE SEQUENCE [LARGE SCALE GENOMIC DNA]</scope>
    <source>
        <strain evidence="13 14">LEGE 03274</strain>
    </source>
</reference>
<evidence type="ECO:0000256" key="5">
    <source>
        <dbReference type="ARBA" id="ARBA00022777"/>
    </source>
</evidence>
<feature type="compositionally biased region" description="Polar residues" evidence="10">
    <location>
        <begin position="393"/>
        <end position="415"/>
    </location>
</feature>
<name>A0ABR9V6A4_9CHRO</name>
<feature type="transmembrane region" description="Helical" evidence="11">
    <location>
        <begin position="364"/>
        <end position="386"/>
    </location>
</feature>
<keyword evidence="6 9" id="KW-0067">ATP-binding</keyword>
<dbReference type="SMART" id="SM00220">
    <property type="entry name" value="S_TKc"/>
    <property type="match status" value="1"/>
</dbReference>
<dbReference type="PROSITE" id="PS50011">
    <property type="entry name" value="PROTEIN_KINASE_DOM"/>
    <property type="match status" value="1"/>
</dbReference>
<evidence type="ECO:0000256" key="11">
    <source>
        <dbReference type="SAM" id="Phobius"/>
    </source>
</evidence>
<keyword evidence="14" id="KW-1185">Reference proteome</keyword>
<evidence type="ECO:0000256" key="2">
    <source>
        <dbReference type="ARBA" id="ARBA00022527"/>
    </source>
</evidence>
<evidence type="ECO:0000313" key="13">
    <source>
        <dbReference type="EMBL" id="MBE9223415.1"/>
    </source>
</evidence>
<feature type="compositionally biased region" description="Polar residues" evidence="10">
    <location>
        <begin position="288"/>
        <end position="307"/>
    </location>
</feature>
<dbReference type="InterPro" id="IPR011009">
    <property type="entry name" value="Kinase-like_dom_sf"/>
</dbReference>
<keyword evidence="2 13" id="KW-0723">Serine/threonine-protein kinase</keyword>
<dbReference type="Proteomes" id="UP000654604">
    <property type="component" value="Unassembled WGS sequence"/>
</dbReference>
<feature type="region of interest" description="Disordered" evidence="10">
    <location>
        <begin position="393"/>
        <end position="493"/>
    </location>
</feature>
<dbReference type="RefSeq" id="WP_193801654.1">
    <property type="nucleotide sequence ID" value="NZ_JADEWC010000031.1"/>
</dbReference>
<evidence type="ECO:0000259" key="12">
    <source>
        <dbReference type="PROSITE" id="PS50011"/>
    </source>
</evidence>
<accession>A0ABR9V6A4</accession>
<evidence type="ECO:0000313" key="14">
    <source>
        <dbReference type="Proteomes" id="UP000654604"/>
    </source>
</evidence>
<feature type="compositionally biased region" description="Acidic residues" evidence="10">
    <location>
        <begin position="434"/>
        <end position="447"/>
    </location>
</feature>
<sequence>MNTTTLLNNRYQIIESIGRGGFGETFLAIDTHSPSGKRCVIKQLKPIINESNIPEWMYERFEQEARILEHLGDEQIQVPRLHAYFCEDNNFYLVQEWVEGITLTKKIQQEGKMNPEDVEEFLLKILPVLGYIHQENIVHRDVKPDNIILRGKDNLPILIDFGAVKEALTTFVYSQGQSAYSIAIGTPGYMSSEQAAGRPIFSSDLYSLGLTAVYMLTGKSPQHLRSDSRTGEILWRDEIPDLHSNLAGVIDRAIRFNPRERFSSAPEMLEALKPVTSHNPTVGFGSPVISTDNSRTPINNNSQTVSYDPTVAVGGRVNPHNLVNNSINGGTVRRGNGGTVAVNNFTRDYEEEDKRGFFGSLLPILWLSLIAIASFTLGYGVIANLFSNSNGEFANESGENQTTEIPEENQSPTIESNRRNPIFNPDIFRRPQEEETVEEENPTEETNGENNSEMAQNENTSPDTNNPDSNQNSDNVEPVNPPNNTREQNPLPVLTTGNVVNEILGRFGQPNQTQSNPDDNTTEWSYDNIFNTNSQVSYKVNDANGSIQEVNLSFPVAVDTATIEATFERLLRGNITPEVREALRQVVQGETDLRAFSLAKWDGQIRKVNGNINISVWLR</sequence>
<keyword evidence="5 13" id="KW-0418">Kinase</keyword>
<dbReference type="Pfam" id="PF00069">
    <property type="entry name" value="Pkinase"/>
    <property type="match status" value="1"/>
</dbReference>
<feature type="binding site" evidence="9">
    <location>
        <position position="42"/>
    </location>
    <ligand>
        <name>ATP</name>
        <dbReference type="ChEBI" id="CHEBI:30616"/>
    </ligand>
</feature>
<dbReference type="PANTHER" id="PTHR24363">
    <property type="entry name" value="SERINE/THREONINE PROTEIN KINASE"/>
    <property type="match status" value="1"/>
</dbReference>
<evidence type="ECO:0000256" key="4">
    <source>
        <dbReference type="ARBA" id="ARBA00022741"/>
    </source>
</evidence>
<dbReference type="InterPro" id="IPR008271">
    <property type="entry name" value="Ser/Thr_kinase_AS"/>
</dbReference>